<sequence>MALDILVLYGSYRRGRLGIRLADYLIRGFEGLGHKAELVDAKAIGLPMLDLRYSDYPAGEAPAAMGQLSQRLSAADAFVFVAGEYNRGMQPGLKNLVDHYLKEFDRRPAAIASYSMGRFAGVNSHADWTVTLSAMGMAVMPERLSVGQIQQALDEQAQPEGEGGAALDRGFAGFADTLIWWAQAAKAQR</sequence>
<dbReference type="RefSeq" id="WP_037521918.1">
    <property type="nucleotide sequence ID" value="NZ_JGVR01000034.1"/>
</dbReference>
<dbReference type="Proteomes" id="UP000028534">
    <property type="component" value="Unassembled WGS sequence"/>
</dbReference>
<name>A0A084EED2_SPHYA</name>
<dbReference type="PANTHER" id="PTHR30543:SF21">
    <property type="entry name" value="NAD(P)H-DEPENDENT FMN REDUCTASE LOT6"/>
    <property type="match status" value="1"/>
</dbReference>
<dbReference type="Gene3D" id="3.40.50.360">
    <property type="match status" value="1"/>
</dbReference>
<dbReference type="GO" id="GO:0010181">
    <property type="term" value="F:FMN binding"/>
    <property type="evidence" value="ECO:0007669"/>
    <property type="project" value="TreeGrafter"/>
</dbReference>
<dbReference type="PANTHER" id="PTHR30543">
    <property type="entry name" value="CHROMATE REDUCTASE"/>
    <property type="match status" value="1"/>
</dbReference>
<comment type="caution">
    <text evidence="2">The sequence shown here is derived from an EMBL/GenBank/DDBJ whole genome shotgun (WGS) entry which is preliminary data.</text>
</comment>
<evidence type="ECO:0000313" key="2">
    <source>
        <dbReference type="EMBL" id="KEZ16324.1"/>
    </source>
</evidence>
<dbReference type="STRING" id="13690.AX777_08400"/>
<dbReference type="EMBL" id="JGVR01000034">
    <property type="protein sequence ID" value="KEZ16324.1"/>
    <property type="molecule type" value="Genomic_DNA"/>
</dbReference>
<reference evidence="2 3" key="1">
    <citation type="submission" date="2014-03" db="EMBL/GenBank/DDBJ databases">
        <title>Genome sequence of Sphingobium yanoikuyae B1.</title>
        <authorList>
            <person name="Gan H.M."/>
            <person name="Gan H.Y."/>
            <person name="Savka M.A."/>
        </authorList>
    </citation>
    <scope>NUCLEOTIDE SEQUENCE [LARGE SCALE GENOMIC DNA]</scope>
    <source>
        <strain evidence="2 3">B1</strain>
    </source>
</reference>
<gene>
    <name evidence="2" type="ORF">CP98_04217</name>
</gene>
<dbReference type="GO" id="GO:0005829">
    <property type="term" value="C:cytosol"/>
    <property type="evidence" value="ECO:0007669"/>
    <property type="project" value="TreeGrafter"/>
</dbReference>
<organism evidence="2 3">
    <name type="scientific">Sphingobium yanoikuyae</name>
    <name type="common">Sphingomonas yanoikuyae</name>
    <dbReference type="NCBI Taxonomy" id="13690"/>
    <lineage>
        <taxon>Bacteria</taxon>
        <taxon>Pseudomonadati</taxon>
        <taxon>Pseudomonadota</taxon>
        <taxon>Alphaproteobacteria</taxon>
        <taxon>Sphingomonadales</taxon>
        <taxon>Sphingomonadaceae</taxon>
        <taxon>Sphingobium</taxon>
    </lineage>
</organism>
<dbReference type="SUPFAM" id="SSF52218">
    <property type="entry name" value="Flavoproteins"/>
    <property type="match status" value="1"/>
</dbReference>
<feature type="domain" description="NADPH-dependent FMN reductase-like" evidence="1">
    <location>
        <begin position="4"/>
        <end position="149"/>
    </location>
</feature>
<dbReference type="InterPro" id="IPR050712">
    <property type="entry name" value="NAD(P)H-dep_reductase"/>
</dbReference>
<dbReference type="InterPro" id="IPR005025">
    <property type="entry name" value="FMN_Rdtase-like_dom"/>
</dbReference>
<dbReference type="PATRIC" id="fig|13690.10.peg.4339"/>
<dbReference type="Pfam" id="PF03358">
    <property type="entry name" value="FMN_red"/>
    <property type="match status" value="1"/>
</dbReference>
<dbReference type="InterPro" id="IPR029039">
    <property type="entry name" value="Flavoprotein-like_sf"/>
</dbReference>
<dbReference type="GO" id="GO:0016491">
    <property type="term" value="F:oxidoreductase activity"/>
    <property type="evidence" value="ECO:0007669"/>
    <property type="project" value="InterPro"/>
</dbReference>
<protein>
    <submittedName>
        <fullName evidence="2">Putative flavoprotein</fullName>
    </submittedName>
</protein>
<proteinExistence type="predicted"/>
<accession>A0A084EED2</accession>
<evidence type="ECO:0000313" key="3">
    <source>
        <dbReference type="Proteomes" id="UP000028534"/>
    </source>
</evidence>
<dbReference type="eggNOG" id="COG0431">
    <property type="taxonomic scope" value="Bacteria"/>
</dbReference>
<evidence type="ECO:0000259" key="1">
    <source>
        <dbReference type="Pfam" id="PF03358"/>
    </source>
</evidence>
<dbReference type="AlphaFoldDB" id="A0A084EED2"/>